<dbReference type="PANTHER" id="PTHR42877">
    <property type="entry name" value="L-ORNITHINE N(5)-MONOOXYGENASE-RELATED"/>
    <property type="match status" value="1"/>
</dbReference>
<reference evidence="3" key="1">
    <citation type="submission" date="2021-03" db="EMBL/GenBank/DDBJ databases">
        <authorList>
            <person name="Tagirdzhanova G."/>
        </authorList>
    </citation>
    <scope>NUCLEOTIDE SEQUENCE</scope>
</reference>
<sequence length="589" mass="66820">MESGDRLNNPIHHRRHIRIICIGAGASGLLFAYKLQRSFEAFSLTIYEKNEGVAGTWFENRYPGVACDYPAHNYTYSFAPKPDWPSVYVSGPEIRGYFEDFKSKHGLERYCKVKHQVNRAEWIDGTGEWRVQIKDLVGDCVVEETCDILINAAGVLNQWRWPEIPGLHEFKGELMHSANWNEKTDLRGKRVGLIGNGSSGQQILESIQSSVAHLDHFIRQGTWIFGPFGPELPRAYTQTELREFAETPGLLLELRKKNESRINSAFKAFLSDTKEQAEMRAHIEYEMKAKLQSLELEDMIIPRTGVGCRRPTPGINYLEKLTAGNVSVLCGEITKVTPKGCISSSGKEHPLDVLICATGFDTSYIPRFQLIGQDGATLMKEWATQPRAYLAIAAAKFPNYLIFYGPNNPFASGPFLSTIECQADYMLKLIDRYQTENIRSFVPKAEAVADFMSHAVKILARTVWAEDCRSWYQRVQKPRGSSNEEKMPSLSAAESLTIWPGSGLHYIEAMAEVRADDWDITYRGNRFEWLGNGFSRTETDGESDLAWYVRERDDGPYMSREKRRRLQTRRSSPVESADGKMLKGDISTD</sequence>
<keyword evidence="4" id="KW-1185">Reference proteome</keyword>
<dbReference type="SUPFAM" id="SSF51905">
    <property type="entry name" value="FAD/NAD(P)-binding domain"/>
    <property type="match status" value="2"/>
</dbReference>
<accession>A0A8H3J0N4</accession>
<comment type="caution">
    <text evidence="3">The sequence shown here is derived from an EMBL/GenBank/DDBJ whole genome shotgun (WGS) entry which is preliminary data.</text>
</comment>
<organism evidence="3 4">
    <name type="scientific">Imshaugia aleurites</name>
    <dbReference type="NCBI Taxonomy" id="172621"/>
    <lineage>
        <taxon>Eukaryota</taxon>
        <taxon>Fungi</taxon>
        <taxon>Dikarya</taxon>
        <taxon>Ascomycota</taxon>
        <taxon>Pezizomycotina</taxon>
        <taxon>Lecanoromycetes</taxon>
        <taxon>OSLEUM clade</taxon>
        <taxon>Lecanoromycetidae</taxon>
        <taxon>Lecanorales</taxon>
        <taxon>Lecanorineae</taxon>
        <taxon>Parmeliaceae</taxon>
        <taxon>Imshaugia</taxon>
    </lineage>
</organism>
<dbReference type="OrthoDB" id="74360at2759"/>
<comment type="similarity">
    <text evidence="1">Belongs to the FAD-binding monooxygenase family.</text>
</comment>
<dbReference type="InterPro" id="IPR051209">
    <property type="entry name" value="FAD-bind_Monooxygenase_sf"/>
</dbReference>
<evidence type="ECO:0000256" key="1">
    <source>
        <dbReference type="ARBA" id="ARBA00010139"/>
    </source>
</evidence>
<dbReference type="EMBL" id="CAJPDT010000109">
    <property type="protein sequence ID" value="CAF9938503.1"/>
    <property type="molecule type" value="Genomic_DNA"/>
</dbReference>
<dbReference type="InterPro" id="IPR036188">
    <property type="entry name" value="FAD/NAD-bd_sf"/>
</dbReference>
<evidence type="ECO:0000313" key="4">
    <source>
        <dbReference type="Proteomes" id="UP000664534"/>
    </source>
</evidence>
<evidence type="ECO:0008006" key="5">
    <source>
        <dbReference type="Google" id="ProtNLM"/>
    </source>
</evidence>
<dbReference type="Proteomes" id="UP000664534">
    <property type="component" value="Unassembled WGS sequence"/>
</dbReference>
<evidence type="ECO:0000313" key="3">
    <source>
        <dbReference type="EMBL" id="CAF9938503.1"/>
    </source>
</evidence>
<feature type="region of interest" description="Disordered" evidence="2">
    <location>
        <begin position="558"/>
        <end position="589"/>
    </location>
</feature>
<gene>
    <name evidence="3" type="ORF">IMSHALPRED_000822</name>
</gene>
<dbReference type="Pfam" id="PF13450">
    <property type="entry name" value="NAD_binding_8"/>
    <property type="match status" value="1"/>
</dbReference>
<dbReference type="Gene3D" id="3.50.50.60">
    <property type="entry name" value="FAD/NAD(P)-binding domain"/>
    <property type="match status" value="2"/>
</dbReference>
<dbReference type="PANTHER" id="PTHR42877:SF8">
    <property type="entry name" value="MONOOXYGENASE"/>
    <property type="match status" value="1"/>
</dbReference>
<evidence type="ECO:0000256" key="2">
    <source>
        <dbReference type="SAM" id="MobiDB-lite"/>
    </source>
</evidence>
<name>A0A8H3J0N4_9LECA</name>
<protein>
    <recommendedName>
        <fullName evidence="5">Flavin-containing monooxygenase</fullName>
    </recommendedName>
</protein>
<proteinExistence type="inferred from homology"/>
<dbReference type="AlphaFoldDB" id="A0A8H3J0N4"/>